<evidence type="ECO:0000313" key="2">
    <source>
        <dbReference type="Proteomes" id="UP001597474"/>
    </source>
</evidence>
<protein>
    <recommendedName>
        <fullName evidence="3">Capsular biosynthesis protein</fullName>
    </recommendedName>
</protein>
<dbReference type="InterPro" id="IPR023214">
    <property type="entry name" value="HAD_sf"/>
</dbReference>
<proteinExistence type="predicted"/>
<dbReference type="InterPro" id="IPR036412">
    <property type="entry name" value="HAD-like_sf"/>
</dbReference>
<comment type="caution">
    <text evidence="1">The sequence shown here is derived from an EMBL/GenBank/DDBJ whole genome shotgun (WGS) entry which is preliminary data.</text>
</comment>
<organism evidence="1 2">
    <name type="scientific">Sulfitobacter aestuarii</name>
    <dbReference type="NCBI Taxonomy" id="2161676"/>
    <lineage>
        <taxon>Bacteria</taxon>
        <taxon>Pseudomonadati</taxon>
        <taxon>Pseudomonadota</taxon>
        <taxon>Alphaproteobacteria</taxon>
        <taxon>Rhodobacterales</taxon>
        <taxon>Roseobacteraceae</taxon>
        <taxon>Sulfitobacter</taxon>
    </lineage>
</organism>
<dbReference type="InterPro" id="IPR010039">
    <property type="entry name" value="EcbF_BcbF"/>
</dbReference>
<gene>
    <name evidence="1" type="ORF">ACFSUD_19020</name>
</gene>
<dbReference type="Gene3D" id="3.40.50.1000">
    <property type="entry name" value="HAD superfamily/HAD-like"/>
    <property type="match status" value="1"/>
</dbReference>
<dbReference type="RefSeq" id="WP_386376084.1">
    <property type="nucleotide sequence ID" value="NZ_JBHUMP010000038.1"/>
</dbReference>
<sequence length="118" mass="13364">MDLDETISAKPDSVGYEDALPRLEVIARMRAYRDLGFQICIFTARNMRTFEGNVGKINVHTLPKIIAWLAKHDVPYDEILVGKPWCGHEGFYVDDRAIRPSEFVALSLKEIEALISKG</sequence>
<dbReference type="Proteomes" id="UP001597474">
    <property type="component" value="Unassembled WGS sequence"/>
</dbReference>
<dbReference type="SUPFAM" id="SSF56784">
    <property type="entry name" value="HAD-like"/>
    <property type="match status" value="1"/>
</dbReference>
<name>A0ABW5UA86_9RHOB</name>
<evidence type="ECO:0000313" key="1">
    <source>
        <dbReference type="EMBL" id="MFD2741657.1"/>
    </source>
</evidence>
<keyword evidence="2" id="KW-1185">Reference proteome</keyword>
<dbReference type="NCBIfam" id="TIGR01689">
    <property type="entry name" value="EcbF-BcbF"/>
    <property type="match status" value="1"/>
</dbReference>
<reference evidence="2" key="1">
    <citation type="journal article" date="2019" name="Int. J. Syst. Evol. Microbiol.">
        <title>The Global Catalogue of Microorganisms (GCM) 10K type strain sequencing project: providing services to taxonomists for standard genome sequencing and annotation.</title>
        <authorList>
            <consortium name="The Broad Institute Genomics Platform"/>
            <consortium name="The Broad Institute Genome Sequencing Center for Infectious Disease"/>
            <person name="Wu L."/>
            <person name="Ma J."/>
        </authorList>
    </citation>
    <scope>NUCLEOTIDE SEQUENCE [LARGE SCALE GENOMIC DNA]</scope>
    <source>
        <strain evidence="2">TISTR 2562</strain>
    </source>
</reference>
<dbReference type="EMBL" id="JBHUMP010000038">
    <property type="protein sequence ID" value="MFD2741657.1"/>
    <property type="molecule type" value="Genomic_DNA"/>
</dbReference>
<accession>A0ABW5UA86</accession>
<evidence type="ECO:0008006" key="3">
    <source>
        <dbReference type="Google" id="ProtNLM"/>
    </source>
</evidence>